<dbReference type="AlphaFoldDB" id="A0A934WWN6"/>
<keyword evidence="2" id="KW-1185">Reference proteome</keyword>
<dbReference type="RefSeq" id="WP_201430124.1">
    <property type="nucleotide sequence ID" value="NZ_JAEQBW010000001.1"/>
</dbReference>
<sequence length="122" mass="14279">MVFQKVNKRNEVGIEKEVEAFRIHGLWDYFEQFFQHKPCQIRIIHIHRDSKSIFRNNQCKLLKILSGNPTIMITKAKIDAQKGDEFYIASLSSYQIITNSSSANILEVTVETVVMEDRLFEK</sequence>
<proteinExistence type="predicted"/>
<evidence type="ECO:0008006" key="3">
    <source>
        <dbReference type="Google" id="ProtNLM"/>
    </source>
</evidence>
<reference evidence="1" key="1">
    <citation type="submission" date="2021-01" db="EMBL/GenBank/DDBJ databases">
        <title>Marivirga aurantiaca sp. nov., isolated from intertidal surface sediments.</title>
        <authorList>
            <person name="Zhang M."/>
        </authorList>
    </citation>
    <scope>NUCLEOTIDE SEQUENCE</scope>
    <source>
        <strain evidence="1">S37H4</strain>
    </source>
</reference>
<evidence type="ECO:0000313" key="2">
    <source>
        <dbReference type="Proteomes" id="UP000611723"/>
    </source>
</evidence>
<name>A0A934WWN6_9BACT</name>
<dbReference type="Proteomes" id="UP000611723">
    <property type="component" value="Unassembled WGS sequence"/>
</dbReference>
<evidence type="ECO:0000313" key="1">
    <source>
        <dbReference type="EMBL" id="MBK6264464.1"/>
    </source>
</evidence>
<gene>
    <name evidence="1" type="ORF">JKA74_05395</name>
</gene>
<comment type="caution">
    <text evidence="1">The sequence shown here is derived from an EMBL/GenBank/DDBJ whole genome shotgun (WGS) entry which is preliminary data.</text>
</comment>
<dbReference type="EMBL" id="JAEQBW010000001">
    <property type="protein sequence ID" value="MBK6264464.1"/>
    <property type="molecule type" value="Genomic_DNA"/>
</dbReference>
<protein>
    <recommendedName>
        <fullName evidence="3">Mannose-6-phosphate isomerase type II C-terminal domain-containing protein</fullName>
    </recommendedName>
</protein>
<accession>A0A934WWN6</accession>
<organism evidence="1 2">
    <name type="scientific">Marivirga aurantiaca</name>
    <dbReference type="NCBI Taxonomy" id="2802615"/>
    <lineage>
        <taxon>Bacteria</taxon>
        <taxon>Pseudomonadati</taxon>
        <taxon>Bacteroidota</taxon>
        <taxon>Cytophagia</taxon>
        <taxon>Cytophagales</taxon>
        <taxon>Marivirgaceae</taxon>
        <taxon>Marivirga</taxon>
    </lineage>
</organism>